<evidence type="ECO:0000313" key="2">
    <source>
        <dbReference type="Proteomes" id="UP000887565"/>
    </source>
</evidence>
<keyword evidence="2" id="KW-1185">Reference proteome</keyword>
<keyword evidence="1" id="KW-0812">Transmembrane</keyword>
<feature type="transmembrane region" description="Helical" evidence="1">
    <location>
        <begin position="44"/>
        <end position="66"/>
    </location>
</feature>
<dbReference type="Proteomes" id="UP000887565">
    <property type="component" value="Unplaced"/>
</dbReference>
<sequence>MKPSPVSFAFNCWCIYNVILSTFQRQKTPHSPWRAGGRRRRLRGFFIFQILHVIVGENLTAVLILMKRSRLRIFAKYYFETRYIKRKYFTDNNVRHVQIEPIFKGEKFQSQRGRKNIKNYLLKELGNVDENQPPLLFVVLFFPSQEPTPESFSCVTLFAALLLLLFWLLADDRVLLLKLCMELSVKEWRLGDTIVMVRQSPAVRMWRTTSSCEENLQSMSATATIKSPGKTLHI</sequence>
<protein>
    <submittedName>
        <fullName evidence="3">Uncharacterized protein</fullName>
    </submittedName>
</protein>
<feature type="transmembrane region" description="Helical" evidence="1">
    <location>
        <begin position="6"/>
        <end position="23"/>
    </location>
</feature>
<proteinExistence type="predicted"/>
<evidence type="ECO:0000256" key="1">
    <source>
        <dbReference type="SAM" id="Phobius"/>
    </source>
</evidence>
<reference evidence="3" key="1">
    <citation type="submission" date="2022-11" db="UniProtKB">
        <authorList>
            <consortium name="WormBaseParasite"/>
        </authorList>
    </citation>
    <scope>IDENTIFICATION</scope>
</reference>
<dbReference type="AlphaFoldDB" id="A0A915J5Y3"/>
<name>A0A915J5Y3_ROMCU</name>
<feature type="transmembrane region" description="Helical" evidence="1">
    <location>
        <begin position="150"/>
        <end position="169"/>
    </location>
</feature>
<accession>A0A915J5Y3</accession>
<keyword evidence="1" id="KW-1133">Transmembrane helix</keyword>
<evidence type="ECO:0000313" key="3">
    <source>
        <dbReference type="WBParaSite" id="nRc.2.0.1.t21856-RA"/>
    </source>
</evidence>
<dbReference type="WBParaSite" id="nRc.2.0.1.t21856-RA">
    <property type="protein sequence ID" value="nRc.2.0.1.t21856-RA"/>
    <property type="gene ID" value="nRc.2.0.1.g21856"/>
</dbReference>
<organism evidence="2 3">
    <name type="scientific">Romanomermis culicivorax</name>
    <name type="common">Nematode worm</name>
    <dbReference type="NCBI Taxonomy" id="13658"/>
    <lineage>
        <taxon>Eukaryota</taxon>
        <taxon>Metazoa</taxon>
        <taxon>Ecdysozoa</taxon>
        <taxon>Nematoda</taxon>
        <taxon>Enoplea</taxon>
        <taxon>Dorylaimia</taxon>
        <taxon>Mermithida</taxon>
        <taxon>Mermithoidea</taxon>
        <taxon>Mermithidae</taxon>
        <taxon>Romanomermis</taxon>
    </lineage>
</organism>
<keyword evidence="1" id="KW-0472">Membrane</keyword>